<keyword evidence="2 6" id="KW-0418">Kinase</keyword>
<keyword evidence="6" id="KW-0963">Cytoplasm</keyword>
<dbReference type="PANTHER" id="PTHR20275">
    <property type="entry name" value="NAD KINASE"/>
    <property type="match status" value="1"/>
</dbReference>
<dbReference type="InterPro" id="IPR017438">
    <property type="entry name" value="ATP-NAD_kinase_N"/>
</dbReference>
<gene>
    <name evidence="6" type="primary">nadK</name>
    <name evidence="7" type="ORF">DM484_08370</name>
</gene>
<evidence type="ECO:0000256" key="2">
    <source>
        <dbReference type="ARBA" id="ARBA00022777"/>
    </source>
</evidence>
<dbReference type="SUPFAM" id="SSF111331">
    <property type="entry name" value="NAD kinase/diacylglycerol kinase-like"/>
    <property type="match status" value="1"/>
</dbReference>
<dbReference type="NCBIfam" id="NF002306">
    <property type="entry name" value="PRK01231.1"/>
    <property type="match status" value="1"/>
</dbReference>
<dbReference type="GO" id="GO:0005524">
    <property type="term" value="F:ATP binding"/>
    <property type="evidence" value="ECO:0007669"/>
    <property type="project" value="UniProtKB-KW"/>
</dbReference>
<sequence>MDTRFQRIALIGKTDSEQIGQTLPKLYGHLLSCGLEVVVEQNSAHFVDGSAKTFALCELGRHCDLAIIIGGDGTLLTAARLLAGHGIPLIGVNLGRLGFLVDISPQAALTSLDEILEGRFREEQRQLLEAKILRGSETIAVQSAVNDVVIHSWISTSMIEIVTYIDGIYLNCQRSDGLIVSTPTGSTAYALSGGGPILFPTLKVMELVPINPHSLTNRPIVISDDSVVEIVFCKSRDFRARLACDNVSLPDLEIGDKIRVSKAAHPFRILHPLNHDFFEILREKLNWSVGYTI</sequence>
<keyword evidence="6" id="KW-0067">ATP-binding</keyword>
<dbReference type="Gene3D" id="3.40.50.10330">
    <property type="entry name" value="Probable inorganic polyphosphate/atp-NAD kinase, domain 1"/>
    <property type="match status" value="1"/>
</dbReference>
<evidence type="ECO:0000313" key="8">
    <source>
        <dbReference type="Proteomes" id="UP000249396"/>
    </source>
</evidence>
<keyword evidence="6" id="KW-0547">Nucleotide-binding</keyword>
<dbReference type="EMBL" id="QJPH01000268">
    <property type="protein sequence ID" value="PZN81523.1"/>
    <property type="molecule type" value="Genomic_DNA"/>
</dbReference>
<comment type="similarity">
    <text evidence="6">Belongs to the NAD kinase family.</text>
</comment>
<evidence type="ECO:0000256" key="4">
    <source>
        <dbReference type="ARBA" id="ARBA00023027"/>
    </source>
</evidence>
<accession>A0A2W4RE78</accession>
<comment type="subcellular location">
    <subcellularLocation>
        <location evidence="6">Cytoplasm</location>
    </subcellularLocation>
</comment>
<feature type="binding site" evidence="6">
    <location>
        <begin position="187"/>
        <end position="192"/>
    </location>
    <ligand>
        <name>NAD(+)</name>
        <dbReference type="ChEBI" id="CHEBI:57540"/>
    </ligand>
</feature>
<dbReference type="GO" id="GO:0051287">
    <property type="term" value="F:NAD binding"/>
    <property type="evidence" value="ECO:0007669"/>
    <property type="project" value="UniProtKB-ARBA"/>
</dbReference>
<proteinExistence type="inferred from homology"/>
<feature type="binding site" evidence="6">
    <location>
        <position position="176"/>
    </location>
    <ligand>
        <name>NAD(+)</name>
        <dbReference type="ChEBI" id="CHEBI:57540"/>
    </ligand>
</feature>
<dbReference type="AlphaFoldDB" id="A0A2W4RE78"/>
<dbReference type="HAMAP" id="MF_00361">
    <property type="entry name" value="NAD_kinase"/>
    <property type="match status" value="1"/>
</dbReference>
<evidence type="ECO:0000256" key="5">
    <source>
        <dbReference type="ARBA" id="ARBA00047925"/>
    </source>
</evidence>
<dbReference type="InterPro" id="IPR002504">
    <property type="entry name" value="NADK"/>
</dbReference>
<dbReference type="Proteomes" id="UP000249396">
    <property type="component" value="Unassembled WGS sequence"/>
</dbReference>
<dbReference type="GO" id="GO:0019674">
    <property type="term" value="P:NAD+ metabolic process"/>
    <property type="evidence" value="ECO:0007669"/>
    <property type="project" value="InterPro"/>
</dbReference>
<evidence type="ECO:0000256" key="1">
    <source>
        <dbReference type="ARBA" id="ARBA00022679"/>
    </source>
</evidence>
<dbReference type="Pfam" id="PF20143">
    <property type="entry name" value="NAD_kinase_C"/>
    <property type="match status" value="1"/>
</dbReference>
<comment type="catalytic activity">
    <reaction evidence="5 6">
        <text>NAD(+) + ATP = ADP + NADP(+) + H(+)</text>
        <dbReference type="Rhea" id="RHEA:18629"/>
        <dbReference type="ChEBI" id="CHEBI:15378"/>
        <dbReference type="ChEBI" id="CHEBI:30616"/>
        <dbReference type="ChEBI" id="CHEBI:57540"/>
        <dbReference type="ChEBI" id="CHEBI:58349"/>
        <dbReference type="ChEBI" id="CHEBI:456216"/>
        <dbReference type="EC" id="2.7.1.23"/>
    </reaction>
</comment>
<evidence type="ECO:0000313" key="7">
    <source>
        <dbReference type="EMBL" id="PZN81523.1"/>
    </source>
</evidence>
<dbReference type="EC" id="2.7.1.23" evidence="6"/>
<organism evidence="7 8">
    <name type="scientific">Candidatus Methylumidiphilus alinenensis</name>
    <dbReference type="NCBI Taxonomy" id="2202197"/>
    <lineage>
        <taxon>Bacteria</taxon>
        <taxon>Pseudomonadati</taxon>
        <taxon>Pseudomonadota</taxon>
        <taxon>Gammaproteobacteria</taxon>
        <taxon>Methylococcales</taxon>
        <taxon>Candidatus Methylumidiphilus</taxon>
    </lineage>
</organism>
<comment type="function">
    <text evidence="6">Involved in the regulation of the intracellular balance of NAD and NADP, and is a key enzyme in the biosynthesis of NADP. Catalyzes specifically the phosphorylation on 2'-hydroxyl of the adenosine moiety of NAD to yield NADP.</text>
</comment>
<protein>
    <recommendedName>
        <fullName evidence="6">NAD kinase</fullName>
        <ecNumber evidence="6">2.7.1.23</ecNumber>
    </recommendedName>
    <alternativeName>
        <fullName evidence="6">ATP-dependent NAD kinase</fullName>
    </alternativeName>
</protein>
<dbReference type="Gene3D" id="2.60.200.30">
    <property type="entry name" value="Probable inorganic polyphosphate/atp-NAD kinase, domain 2"/>
    <property type="match status" value="1"/>
</dbReference>
<feature type="binding site" evidence="6">
    <location>
        <begin position="72"/>
        <end position="73"/>
    </location>
    <ligand>
        <name>NAD(+)</name>
        <dbReference type="ChEBI" id="CHEBI:57540"/>
    </ligand>
</feature>
<keyword evidence="1 6" id="KW-0808">Transferase</keyword>
<feature type="binding site" evidence="6">
    <location>
        <position position="174"/>
    </location>
    <ligand>
        <name>NAD(+)</name>
        <dbReference type="ChEBI" id="CHEBI:57540"/>
    </ligand>
</feature>
<name>A0A2W4RE78_9GAMM</name>
<comment type="caution">
    <text evidence="6">Lacks conserved residue(s) required for the propagation of feature annotation.</text>
</comment>
<dbReference type="InterPro" id="IPR017437">
    <property type="entry name" value="ATP-NAD_kinase_PpnK-typ_C"/>
</dbReference>
<keyword evidence="3 6" id="KW-0521">NADP</keyword>
<keyword evidence="4 6" id="KW-0520">NAD</keyword>
<dbReference type="InterPro" id="IPR016064">
    <property type="entry name" value="NAD/diacylglycerol_kinase_sf"/>
</dbReference>
<dbReference type="GO" id="GO:0046872">
    <property type="term" value="F:metal ion binding"/>
    <property type="evidence" value="ECO:0007669"/>
    <property type="project" value="UniProtKB-UniRule"/>
</dbReference>
<evidence type="ECO:0000256" key="6">
    <source>
        <dbReference type="HAMAP-Rule" id="MF_00361"/>
    </source>
</evidence>
<feature type="binding site" evidence="6">
    <location>
        <begin position="146"/>
        <end position="147"/>
    </location>
    <ligand>
        <name>NAD(+)</name>
        <dbReference type="ChEBI" id="CHEBI:57540"/>
    </ligand>
</feature>
<dbReference type="Pfam" id="PF01513">
    <property type="entry name" value="NAD_kinase"/>
    <property type="match status" value="1"/>
</dbReference>
<dbReference type="GO" id="GO:0005737">
    <property type="term" value="C:cytoplasm"/>
    <property type="evidence" value="ECO:0007669"/>
    <property type="project" value="UniProtKB-SubCell"/>
</dbReference>
<comment type="cofactor">
    <cofactor evidence="6">
        <name>a divalent metal cation</name>
        <dbReference type="ChEBI" id="CHEBI:60240"/>
    </cofactor>
</comment>
<comment type="caution">
    <text evidence="7">The sequence shown here is derived from an EMBL/GenBank/DDBJ whole genome shotgun (WGS) entry which is preliminary data.</text>
</comment>
<dbReference type="GO" id="GO:0003951">
    <property type="term" value="F:NAD+ kinase activity"/>
    <property type="evidence" value="ECO:0007669"/>
    <property type="project" value="UniProtKB-UniRule"/>
</dbReference>
<reference evidence="7 8" key="1">
    <citation type="journal article" date="2018" name="Aquat. Microb. Ecol.">
        <title>Gammaproteobacterial methanotrophs dominate.</title>
        <authorList>
            <person name="Rissanen A.J."/>
            <person name="Saarenheimo J."/>
            <person name="Tiirola M."/>
            <person name="Peura S."/>
            <person name="Aalto S.L."/>
            <person name="Karvinen A."/>
            <person name="Nykanen H."/>
        </authorList>
    </citation>
    <scope>NUCLEOTIDE SEQUENCE [LARGE SCALE GENOMIC DNA]</scope>
    <source>
        <strain evidence="7">AMbin10</strain>
    </source>
</reference>
<dbReference type="PANTHER" id="PTHR20275:SF0">
    <property type="entry name" value="NAD KINASE"/>
    <property type="match status" value="1"/>
</dbReference>
<evidence type="ECO:0000256" key="3">
    <source>
        <dbReference type="ARBA" id="ARBA00022857"/>
    </source>
</evidence>
<feature type="active site" description="Proton acceptor" evidence="6">
    <location>
        <position position="72"/>
    </location>
</feature>
<dbReference type="GO" id="GO:0006741">
    <property type="term" value="P:NADP+ biosynthetic process"/>
    <property type="evidence" value="ECO:0007669"/>
    <property type="project" value="UniProtKB-UniRule"/>
</dbReference>